<gene>
    <name evidence="2" type="ORF">D9619_013583</name>
</gene>
<feature type="compositionally biased region" description="Polar residues" evidence="1">
    <location>
        <begin position="50"/>
        <end position="73"/>
    </location>
</feature>
<feature type="region of interest" description="Disordered" evidence="1">
    <location>
        <begin position="484"/>
        <end position="514"/>
    </location>
</feature>
<feature type="compositionally biased region" description="Low complexity" evidence="1">
    <location>
        <begin position="162"/>
        <end position="184"/>
    </location>
</feature>
<keyword evidence="3" id="KW-1185">Reference proteome</keyword>
<feature type="compositionally biased region" description="Polar residues" evidence="1">
    <location>
        <begin position="500"/>
        <end position="514"/>
    </location>
</feature>
<feature type="compositionally biased region" description="Polar residues" evidence="1">
    <location>
        <begin position="459"/>
        <end position="472"/>
    </location>
</feature>
<evidence type="ECO:0000313" key="3">
    <source>
        <dbReference type="Proteomes" id="UP000567179"/>
    </source>
</evidence>
<proteinExistence type="predicted"/>
<organism evidence="2 3">
    <name type="scientific">Psilocybe cf. subviscida</name>
    <dbReference type="NCBI Taxonomy" id="2480587"/>
    <lineage>
        <taxon>Eukaryota</taxon>
        <taxon>Fungi</taxon>
        <taxon>Dikarya</taxon>
        <taxon>Basidiomycota</taxon>
        <taxon>Agaricomycotina</taxon>
        <taxon>Agaricomycetes</taxon>
        <taxon>Agaricomycetidae</taxon>
        <taxon>Agaricales</taxon>
        <taxon>Agaricineae</taxon>
        <taxon>Strophariaceae</taxon>
        <taxon>Psilocybe</taxon>
    </lineage>
</organism>
<sequence>MEASFFKNAKNVHIGGNTQFNNIVAGRDVRQVNTVGHTYNTNSNNTTSTVIQDSYNDNSRHITGSNRAQNYRPTGSAERYDEFVGDDSPGWTDASETDSSEEGNNHQRGPTRKKTGTRTSKAGTNRRPGATGKGTRSAPQVHMATPAAGSTSTGDGDSQRMPAPTHAHTASAPAVPTLTTSSPPTLSPAPRPASHLAVPQPQAHSVNTSTASLTQSMATPTSVAESIPSPNRPASAPIPSTLGSPGGSSLTVPSVQAPSTSVGQADLTARHRRPATREETRDEIRRKLVNVAQSVPMDKFFILKDQATRANKISALVEGSNEKIQRYKELVQLSQESHAVTFVAIMAAEEKIPDAKRTYNLLRILDDIEELVVSIVQKEGLSKWKPFKREENKKLVKSYRKKLETWLQDFQNDADVTIDFALHQASIALSEALYTEQQYEIVVQAPSQGASGASPPTPQMQTPALSPGSTSISDVARSAVSLGSGSSAVMNGEGSGTRVIHQNSHNNNSRNYYK</sequence>
<evidence type="ECO:0000313" key="2">
    <source>
        <dbReference type="EMBL" id="KAF5309061.1"/>
    </source>
</evidence>
<name>A0A8H5AQS2_9AGAR</name>
<comment type="caution">
    <text evidence="2">The sequence shown here is derived from an EMBL/GenBank/DDBJ whole genome shotgun (WGS) entry which is preliminary data.</text>
</comment>
<dbReference type="EMBL" id="JAACJJ010000062">
    <property type="protein sequence ID" value="KAF5309061.1"/>
    <property type="molecule type" value="Genomic_DNA"/>
</dbReference>
<reference evidence="2 3" key="1">
    <citation type="journal article" date="2020" name="ISME J.">
        <title>Uncovering the hidden diversity of litter-decomposition mechanisms in mushroom-forming fungi.</title>
        <authorList>
            <person name="Floudas D."/>
            <person name="Bentzer J."/>
            <person name="Ahren D."/>
            <person name="Johansson T."/>
            <person name="Persson P."/>
            <person name="Tunlid A."/>
        </authorList>
    </citation>
    <scope>NUCLEOTIDE SEQUENCE [LARGE SCALE GENOMIC DNA]</scope>
    <source>
        <strain evidence="2 3">CBS 101986</strain>
    </source>
</reference>
<protein>
    <submittedName>
        <fullName evidence="2">Uncharacterized protein</fullName>
    </submittedName>
</protein>
<feature type="compositionally biased region" description="Low complexity" evidence="1">
    <location>
        <begin position="239"/>
        <end position="255"/>
    </location>
</feature>
<feature type="compositionally biased region" description="Polar residues" evidence="1">
    <location>
        <begin position="202"/>
        <end position="224"/>
    </location>
</feature>
<feature type="region of interest" description="Disordered" evidence="1">
    <location>
        <begin position="447"/>
        <end position="472"/>
    </location>
</feature>
<dbReference type="AlphaFoldDB" id="A0A8H5AQS2"/>
<feature type="compositionally biased region" description="Low complexity" evidence="1">
    <location>
        <begin position="40"/>
        <end position="49"/>
    </location>
</feature>
<accession>A0A8H5AQS2</accession>
<dbReference type="Proteomes" id="UP000567179">
    <property type="component" value="Unassembled WGS sequence"/>
</dbReference>
<evidence type="ECO:0000256" key="1">
    <source>
        <dbReference type="SAM" id="MobiDB-lite"/>
    </source>
</evidence>
<feature type="region of interest" description="Disordered" evidence="1">
    <location>
        <begin position="36"/>
        <end position="281"/>
    </location>
</feature>